<gene>
    <name evidence="2" type="ORF">OFUS_LOCUS5562</name>
</gene>
<dbReference type="AlphaFoldDB" id="A0A8J1UUK6"/>
<evidence type="ECO:0000313" key="3">
    <source>
        <dbReference type="Proteomes" id="UP000749559"/>
    </source>
</evidence>
<dbReference type="InterPro" id="IPR011044">
    <property type="entry name" value="Quino_amine_DH_bsu"/>
</dbReference>
<protein>
    <recommendedName>
        <fullName evidence="1">Choice-of-anchor I domain-containing protein</fullName>
    </recommendedName>
</protein>
<evidence type="ECO:0000259" key="1">
    <source>
        <dbReference type="Pfam" id="PF22494"/>
    </source>
</evidence>
<dbReference type="Proteomes" id="UP000749559">
    <property type="component" value="Unassembled WGS sequence"/>
</dbReference>
<comment type="caution">
    <text evidence="2">The sequence shown here is derived from an EMBL/GenBank/DDBJ whole genome shotgun (WGS) entry which is preliminary data.</text>
</comment>
<accession>A0A8J1UUK6</accession>
<dbReference type="PANTHER" id="PTHR46928:SF1">
    <property type="entry name" value="MESENCHYME-SPECIFIC CELL SURFACE GLYCOPROTEIN"/>
    <property type="match status" value="1"/>
</dbReference>
<dbReference type="OrthoDB" id="425936at2759"/>
<dbReference type="SUPFAM" id="SSF50969">
    <property type="entry name" value="YVTN repeat-like/Quinoprotein amine dehydrogenase"/>
    <property type="match status" value="1"/>
</dbReference>
<dbReference type="EMBL" id="CAIIXF020000003">
    <property type="protein sequence ID" value="CAH1778676.1"/>
    <property type="molecule type" value="Genomic_DNA"/>
</dbReference>
<dbReference type="NCBIfam" id="NF038117">
    <property type="entry name" value="choice_anch_I"/>
    <property type="match status" value="1"/>
</dbReference>
<dbReference type="Pfam" id="PF22494">
    <property type="entry name" value="choice_anch_I"/>
    <property type="match status" value="1"/>
</dbReference>
<reference evidence="2" key="1">
    <citation type="submission" date="2022-03" db="EMBL/GenBank/DDBJ databases">
        <authorList>
            <person name="Martin C."/>
        </authorList>
    </citation>
    <scope>NUCLEOTIDE SEQUENCE</scope>
</reference>
<organism evidence="2 3">
    <name type="scientific">Owenia fusiformis</name>
    <name type="common">Polychaete worm</name>
    <dbReference type="NCBI Taxonomy" id="6347"/>
    <lineage>
        <taxon>Eukaryota</taxon>
        <taxon>Metazoa</taxon>
        <taxon>Spiralia</taxon>
        <taxon>Lophotrochozoa</taxon>
        <taxon>Annelida</taxon>
        <taxon>Polychaeta</taxon>
        <taxon>Sedentaria</taxon>
        <taxon>Canalipalpata</taxon>
        <taxon>Sabellida</taxon>
        <taxon>Oweniida</taxon>
        <taxon>Oweniidae</taxon>
        <taxon>Owenia</taxon>
    </lineage>
</organism>
<sequence length="600" mass="66414">MRCYDYFFGFVILSHVQCDISLRALSKLYFPSSYGDGTPIFEADGPMGAEQLAYDNTTKIIYTVGGAGFLHFVDISNPNEAKLIGHTDVGMETIDLSFCGGYIAVVARAKFANMRSKVLIYERYNAEKDNVTKVNEIEVGFQSSSYIQFLSNCQTILVSNEGEAGKSSNGTFFDPEGSVSIIRFSTKDLSGNFTNTEIGFTQYNSRWNEFVAKGVRYVFRNSTFSQDLEPEFMAINSDETIAYVSLQENNAIAVLNISANAIEGIHGLGRKDWSKSRFDASDKDGGINMQPWAVYGLYQPDNIRLMQFKGEDYIVTANEGDKKSYKMDDDGIDWSESTRAKKIAKDLDGSRGEAFREAMTDDKKLGRLTVSSIDGKNGTNKYKDIYTYGGRSFSIFKMVDLSLIYDSDDNIEQQHANSSLYGRLFNCDNYEASKTPVETFDKRSDNAGPDTESAEVATVGDTVYIFIGNERTSSIMIYSVSGDSIEPKFEGIHRAGGQETKYDMLYSQRNTGDLDPEGLKFVQASESPNGKPLLLVVGSQSSTLSVYEVEFFSSVPTSPPTCPPLGDRSTPTSRSSCLNQLNLILMVSMVATLTFSFVGK</sequence>
<dbReference type="InterPro" id="IPR055188">
    <property type="entry name" value="Choice_anch_I"/>
</dbReference>
<name>A0A8J1UUK6_OWEFU</name>
<evidence type="ECO:0000313" key="2">
    <source>
        <dbReference type="EMBL" id="CAH1778676.1"/>
    </source>
</evidence>
<dbReference type="SMR" id="A0A8J1UUK6"/>
<proteinExistence type="predicted"/>
<dbReference type="InterPro" id="IPR052956">
    <property type="entry name" value="Mesenchyme-surface_protein"/>
</dbReference>
<keyword evidence="3" id="KW-1185">Reference proteome</keyword>
<dbReference type="PANTHER" id="PTHR46928">
    <property type="entry name" value="MESENCHYME-SPECIFIC CELL SURFACE GLYCOPROTEIN"/>
    <property type="match status" value="1"/>
</dbReference>
<feature type="domain" description="Choice-of-anchor I" evidence="1">
    <location>
        <begin position="47"/>
        <end position="549"/>
    </location>
</feature>